<feature type="region of interest" description="Disordered" evidence="1">
    <location>
        <begin position="1"/>
        <end position="56"/>
    </location>
</feature>
<dbReference type="AlphaFoldDB" id="A0AAV5ADP3"/>
<organism evidence="3 4">
    <name type="scientific">Clathrus columnatus</name>
    <dbReference type="NCBI Taxonomy" id="1419009"/>
    <lineage>
        <taxon>Eukaryota</taxon>
        <taxon>Fungi</taxon>
        <taxon>Dikarya</taxon>
        <taxon>Basidiomycota</taxon>
        <taxon>Agaricomycotina</taxon>
        <taxon>Agaricomycetes</taxon>
        <taxon>Phallomycetidae</taxon>
        <taxon>Phallales</taxon>
        <taxon>Clathraceae</taxon>
        <taxon>Clathrus</taxon>
    </lineage>
</organism>
<feature type="domain" description="HNH nuclease" evidence="2">
    <location>
        <begin position="87"/>
        <end position="145"/>
    </location>
</feature>
<feature type="compositionally biased region" description="Basic and acidic residues" evidence="1">
    <location>
        <begin position="19"/>
        <end position="29"/>
    </location>
</feature>
<keyword evidence="4" id="KW-1185">Reference proteome</keyword>
<evidence type="ECO:0000313" key="4">
    <source>
        <dbReference type="Proteomes" id="UP001050691"/>
    </source>
</evidence>
<evidence type="ECO:0000256" key="1">
    <source>
        <dbReference type="SAM" id="MobiDB-lite"/>
    </source>
</evidence>
<reference evidence="3" key="1">
    <citation type="submission" date="2021-10" db="EMBL/GenBank/DDBJ databases">
        <title>De novo Genome Assembly of Clathrus columnatus (Basidiomycota, Fungi) Using Illumina and Nanopore Sequence Data.</title>
        <authorList>
            <person name="Ogiso-Tanaka E."/>
            <person name="Itagaki H."/>
            <person name="Hosoya T."/>
            <person name="Hosaka K."/>
        </authorList>
    </citation>
    <scope>NUCLEOTIDE SEQUENCE</scope>
    <source>
        <strain evidence="3">MO-923</strain>
    </source>
</reference>
<feature type="compositionally biased region" description="Polar residues" evidence="1">
    <location>
        <begin position="1"/>
        <end position="18"/>
    </location>
</feature>
<comment type="caution">
    <text evidence="3">The sequence shown here is derived from an EMBL/GenBank/DDBJ whole genome shotgun (WGS) entry which is preliminary data.</text>
</comment>
<feature type="region of interest" description="Disordered" evidence="1">
    <location>
        <begin position="311"/>
        <end position="348"/>
    </location>
</feature>
<name>A0AAV5ADP3_9AGAM</name>
<proteinExistence type="predicted"/>
<accession>A0AAV5ADP3</accession>
<dbReference type="Proteomes" id="UP001050691">
    <property type="component" value="Unassembled WGS sequence"/>
</dbReference>
<dbReference type="Pfam" id="PF13391">
    <property type="entry name" value="HNH_2"/>
    <property type="match status" value="1"/>
</dbReference>
<evidence type="ECO:0000259" key="2">
    <source>
        <dbReference type="Pfam" id="PF13391"/>
    </source>
</evidence>
<dbReference type="InterPro" id="IPR003615">
    <property type="entry name" value="HNH_nuc"/>
</dbReference>
<dbReference type="EMBL" id="BPWL01000007">
    <property type="protein sequence ID" value="GJJ11827.1"/>
    <property type="molecule type" value="Genomic_DNA"/>
</dbReference>
<gene>
    <name evidence="3" type="ORF">Clacol_006065</name>
</gene>
<protein>
    <recommendedName>
        <fullName evidence="2">HNH nuclease domain-containing protein</fullName>
    </recommendedName>
</protein>
<evidence type="ECO:0000313" key="3">
    <source>
        <dbReference type="EMBL" id="GJJ11827.1"/>
    </source>
</evidence>
<feature type="compositionally biased region" description="Polar residues" evidence="1">
    <location>
        <begin position="36"/>
        <end position="56"/>
    </location>
</feature>
<sequence length="348" mass="39621">MFQQAQFVYTTPPNQSDASKPENYDRSSDDDYTPAPATSNAVETTPSSRVIKTGTSTSKAAKSRVDIATDSEDLTGSRCLLENTAERNEVEYAHCLRRATSSEILYNLEYSWGMEPRTLNLDTRHNIMRLSSKFHDLFDDGLWLLVPEQEIVDQYFQALPNARSGTRPEGLPEIAVHCNSGPPYEYTIFAHPNMRPVPLFRQKDESVITETHENLNETLTKNDFEFIPHPFMDVVVKSHVDPRFVICNIGWLLSQTTVPRLTPLAADYNAGLGQILDDITTIYISWSTLYDKHRDARVEKALKFRKDEKAEKFRDDNVSHTAPIRVDDSDLPPRRSKRSRTSSQAQGY</sequence>